<dbReference type="SUPFAM" id="SSF53383">
    <property type="entry name" value="PLP-dependent transferases"/>
    <property type="match status" value="1"/>
</dbReference>
<dbReference type="Pfam" id="PF00155">
    <property type="entry name" value="Aminotran_1_2"/>
    <property type="match status" value="1"/>
</dbReference>
<dbReference type="UniPathway" id="UPA00031">
    <property type="reaction ID" value="UER00012"/>
</dbReference>
<proteinExistence type="inferred from homology"/>
<dbReference type="InterPro" id="IPR001917">
    <property type="entry name" value="Aminotrans_II_pyridoxalP_BS"/>
</dbReference>
<feature type="modified residue" description="N6-(pyridoxal phosphate)lysine" evidence="11">
    <location>
        <position position="209"/>
    </location>
</feature>
<evidence type="ECO:0000313" key="14">
    <source>
        <dbReference type="Proteomes" id="UP000002432"/>
    </source>
</evidence>
<evidence type="ECO:0000256" key="8">
    <source>
        <dbReference type="ARBA" id="ARBA00022898"/>
    </source>
</evidence>
<dbReference type="InterPro" id="IPR015421">
    <property type="entry name" value="PyrdxlP-dep_Trfase_major"/>
</dbReference>
<evidence type="ECO:0000259" key="12">
    <source>
        <dbReference type="Pfam" id="PF00155"/>
    </source>
</evidence>
<evidence type="ECO:0000256" key="9">
    <source>
        <dbReference type="ARBA" id="ARBA00023102"/>
    </source>
</evidence>
<sequence>MLKARETVQSLPTYHPPLGGREGLRLDFNENTVGCSPRVAEKLREISRDALARYPERGAVEATVAEFLGRNVDEVLLTNGVDEGIHLLCETYLEPGDEVLIVVPTFAMYEIYARATGAKVISIPAGEDFVFPTDAVLSAISPRTRLIAIANPNNPTGTAVSRADLLTIAEAAPHAALLVDEAYFEFHDKTMVGDIAQVPNLFIARTFSKAYGLAGLRIGILAGEAGQMTMVRRVSSPYNVNAAALACLPEALADSEYVSQYVRESVTNRRRLEEFFAAEGIPFWPSRANFVLARFDELRVPFVKGMRERGILVRDRNSDYGCAGCVRVTAGTESQMDLLFEAMKDVLRDLRQGQVR</sequence>
<dbReference type="GO" id="GO:0004400">
    <property type="term" value="F:histidinol-phosphate transaminase activity"/>
    <property type="evidence" value="ECO:0007669"/>
    <property type="project" value="UniProtKB-UniRule"/>
</dbReference>
<keyword evidence="7 11" id="KW-0808">Transferase</keyword>
<dbReference type="EnsemblBacteria" id="ABF42685">
    <property type="protein sequence ID" value="ABF42685"/>
    <property type="gene ID" value="Acid345_3684"/>
</dbReference>
<dbReference type="InterPro" id="IPR004839">
    <property type="entry name" value="Aminotransferase_I/II_large"/>
</dbReference>
<evidence type="ECO:0000256" key="10">
    <source>
        <dbReference type="ARBA" id="ARBA00047481"/>
    </source>
</evidence>
<dbReference type="InterPro" id="IPR015422">
    <property type="entry name" value="PyrdxlP-dep_Trfase_small"/>
</dbReference>
<dbReference type="InterPro" id="IPR005861">
    <property type="entry name" value="HisP_aminotrans"/>
</dbReference>
<comment type="pathway">
    <text evidence="2 11">Amino-acid biosynthesis; L-histidine biosynthesis; L-histidine from 5-phospho-alpha-D-ribose 1-diphosphate: step 7/9.</text>
</comment>
<dbReference type="OrthoDB" id="9813612at2"/>
<dbReference type="RefSeq" id="WP_011524484.1">
    <property type="nucleotide sequence ID" value="NC_008009.1"/>
</dbReference>
<comment type="subunit">
    <text evidence="4 11">Homodimer.</text>
</comment>
<dbReference type="STRING" id="204669.Acid345_3684"/>
<gene>
    <name evidence="11" type="primary">hisC</name>
    <name evidence="13" type="ordered locus">Acid345_3684</name>
</gene>
<evidence type="ECO:0000256" key="4">
    <source>
        <dbReference type="ARBA" id="ARBA00011738"/>
    </source>
</evidence>
<dbReference type="AlphaFoldDB" id="Q1IKB5"/>
<dbReference type="InterPro" id="IPR015424">
    <property type="entry name" value="PyrdxlP-dep_Trfase"/>
</dbReference>
<evidence type="ECO:0000313" key="13">
    <source>
        <dbReference type="EMBL" id="ABF42685.1"/>
    </source>
</evidence>
<name>Q1IKB5_KORVE</name>
<evidence type="ECO:0000256" key="3">
    <source>
        <dbReference type="ARBA" id="ARBA00007970"/>
    </source>
</evidence>
<organism evidence="13 14">
    <name type="scientific">Koribacter versatilis (strain Ellin345)</name>
    <dbReference type="NCBI Taxonomy" id="204669"/>
    <lineage>
        <taxon>Bacteria</taxon>
        <taxon>Pseudomonadati</taxon>
        <taxon>Acidobacteriota</taxon>
        <taxon>Terriglobia</taxon>
        <taxon>Terriglobales</taxon>
        <taxon>Candidatus Korobacteraceae</taxon>
        <taxon>Candidatus Korobacter</taxon>
    </lineage>
</organism>
<protein>
    <recommendedName>
        <fullName evidence="11">Histidinol-phosphate aminotransferase</fullName>
        <ecNumber evidence="11">2.6.1.9</ecNumber>
    </recommendedName>
    <alternativeName>
        <fullName evidence="11">Imidazole acetol-phosphate transaminase</fullName>
    </alternativeName>
</protein>
<reference evidence="13 14" key="1">
    <citation type="journal article" date="2009" name="Appl. Environ. Microbiol.">
        <title>Three genomes from the phylum Acidobacteria provide insight into the lifestyles of these microorganisms in soils.</title>
        <authorList>
            <person name="Ward N.L."/>
            <person name="Challacombe J.F."/>
            <person name="Janssen P.H."/>
            <person name="Henrissat B."/>
            <person name="Coutinho P.M."/>
            <person name="Wu M."/>
            <person name="Xie G."/>
            <person name="Haft D.H."/>
            <person name="Sait M."/>
            <person name="Badger J."/>
            <person name="Barabote R.D."/>
            <person name="Bradley B."/>
            <person name="Brettin T.S."/>
            <person name="Brinkac L.M."/>
            <person name="Bruce D."/>
            <person name="Creasy T."/>
            <person name="Daugherty S.C."/>
            <person name="Davidsen T.M."/>
            <person name="DeBoy R.T."/>
            <person name="Detter J.C."/>
            <person name="Dodson R.J."/>
            <person name="Durkin A.S."/>
            <person name="Ganapathy A."/>
            <person name="Gwinn-Giglio M."/>
            <person name="Han C.S."/>
            <person name="Khouri H."/>
            <person name="Kiss H."/>
            <person name="Kothari S.P."/>
            <person name="Madupu R."/>
            <person name="Nelson K.E."/>
            <person name="Nelson W.C."/>
            <person name="Paulsen I."/>
            <person name="Penn K."/>
            <person name="Ren Q."/>
            <person name="Rosovitz M.J."/>
            <person name="Selengut J.D."/>
            <person name="Shrivastava S."/>
            <person name="Sullivan S.A."/>
            <person name="Tapia R."/>
            <person name="Thompson L.S."/>
            <person name="Watkins K.L."/>
            <person name="Yang Q."/>
            <person name="Yu C."/>
            <person name="Zafar N."/>
            <person name="Zhou L."/>
            <person name="Kuske C.R."/>
        </authorList>
    </citation>
    <scope>NUCLEOTIDE SEQUENCE [LARGE SCALE GENOMIC DNA]</scope>
    <source>
        <strain evidence="13 14">Ellin345</strain>
    </source>
</reference>
<keyword evidence="6 11" id="KW-0028">Amino-acid biosynthesis</keyword>
<dbReference type="KEGG" id="aba:Acid345_3684"/>
<dbReference type="HAMAP" id="MF_01023">
    <property type="entry name" value="HisC_aminotrans_2"/>
    <property type="match status" value="1"/>
</dbReference>
<feature type="domain" description="Aminotransferase class I/classII large" evidence="12">
    <location>
        <begin position="24"/>
        <end position="342"/>
    </location>
</feature>
<evidence type="ECO:0000256" key="7">
    <source>
        <dbReference type="ARBA" id="ARBA00022679"/>
    </source>
</evidence>
<dbReference type="Gene3D" id="3.90.1150.10">
    <property type="entry name" value="Aspartate Aminotransferase, domain 1"/>
    <property type="match status" value="1"/>
</dbReference>
<dbReference type="CDD" id="cd00609">
    <property type="entry name" value="AAT_like"/>
    <property type="match status" value="1"/>
</dbReference>
<dbReference type="EC" id="2.6.1.9" evidence="11"/>
<evidence type="ECO:0000256" key="6">
    <source>
        <dbReference type="ARBA" id="ARBA00022605"/>
    </source>
</evidence>
<dbReference type="GO" id="GO:0030170">
    <property type="term" value="F:pyridoxal phosphate binding"/>
    <property type="evidence" value="ECO:0007669"/>
    <property type="project" value="InterPro"/>
</dbReference>
<dbReference type="InterPro" id="IPR050106">
    <property type="entry name" value="HistidinolP_aminotransfase"/>
</dbReference>
<keyword evidence="8 11" id="KW-0663">Pyridoxal phosphate</keyword>
<dbReference type="GO" id="GO:0000105">
    <property type="term" value="P:L-histidine biosynthetic process"/>
    <property type="evidence" value="ECO:0007669"/>
    <property type="project" value="UniProtKB-UniRule"/>
</dbReference>
<dbReference type="EMBL" id="CP000360">
    <property type="protein sequence ID" value="ABF42685.1"/>
    <property type="molecule type" value="Genomic_DNA"/>
</dbReference>
<comment type="cofactor">
    <cofactor evidence="1 11">
        <name>pyridoxal 5'-phosphate</name>
        <dbReference type="ChEBI" id="CHEBI:597326"/>
    </cofactor>
</comment>
<evidence type="ECO:0000256" key="2">
    <source>
        <dbReference type="ARBA" id="ARBA00005011"/>
    </source>
</evidence>
<dbReference type="PROSITE" id="PS00599">
    <property type="entry name" value="AA_TRANSFER_CLASS_2"/>
    <property type="match status" value="1"/>
</dbReference>
<dbReference type="Proteomes" id="UP000002432">
    <property type="component" value="Chromosome"/>
</dbReference>
<accession>Q1IKB5</accession>
<comment type="similarity">
    <text evidence="3 11">Belongs to the class-II pyridoxal-phosphate-dependent aminotransferase family. Histidinol-phosphate aminotransferase subfamily.</text>
</comment>
<keyword evidence="14" id="KW-1185">Reference proteome</keyword>
<comment type="catalytic activity">
    <reaction evidence="10 11">
        <text>L-histidinol phosphate + 2-oxoglutarate = 3-(imidazol-4-yl)-2-oxopropyl phosphate + L-glutamate</text>
        <dbReference type="Rhea" id="RHEA:23744"/>
        <dbReference type="ChEBI" id="CHEBI:16810"/>
        <dbReference type="ChEBI" id="CHEBI:29985"/>
        <dbReference type="ChEBI" id="CHEBI:57766"/>
        <dbReference type="ChEBI" id="CHEBI:57980"/>
        <dbReference type="EC" id="2.6.1.9"/>
    </reaction>
</comment>
<dbReference type="NCBIfam" id="TIGR01141">
    <property type="entry name" value="hisC"/>
    <property type="match status" value="1"/>
</dbReference>
<dbReference type="HOGENOM" id="CLU_017584_3_1_0"/>
<keyword evidence="9 11" id="KW-0368">Histidine biosynthesis</keyword>
<evidence type="ECO:0000256" key="11">
    <source>
        <dbReference type="HAMAP-Rule" id="MF_01023"/>
    </source>
</evidence>
<dbReference type="PANTHER" id="PTHR43643">
    <property type="entry name" value="HISTIDINOL-PHOSPHATE AMINOTRANSFERASE 2"/>
    <property type="match status" value="1"/>
</dbReference>
<evidence type="ECO:0000256" key="5">
    <source>
        <dbReference type="ARBA" id="ARBA00022576"/>
    </source>
</evidence>
<dbReference type="PANTHER" id="PTHR43643:SF6">
    <property type="entry name" value="HISTIDINOL-PHOSPHATE AMINOTRANSFERASE"/>
    <property type="match status" value="1"/>
</dbReference>
<dbReference type="Gene3D" id="3.40.640.10">
    <property type="entry name" value="Type I PLP-dependent aspartate aminotransferase-like (Major domain)"/>
    <property type="match status" value="1"/>
</dbReference>
<evidence type="ECO:0000256" key="1">
    <source>
        <dbReference type="ARBA" id="ARBA00001933"/>
    </source>
</evidence>
<keyword evidence="5 11" id="KW-0032">Aminotransferase</keyword>
<dbReference type="eggNOG" id="COG0079">
    <property type="taxonomic scope" value="Bacteria"/>
</dbReference>